<evidence type="ECO:0000313" key="4">
    <source>
        <dbReference type="Proteomes" id="UP000492820"/>
    </source>
</evidence>
<dbReference type="OrthoDB" id="10352817at2759"/>
<reference evidence="5" key="3">
    <citation type="submission" date="2020-10" db="UniProtKB">
        <authorList>
            <consortium name="WormBaseParasite"/>
        </authorList>
    </citation>
    <scope>IDENTIFICATION</scope>
</reference>
<accession>A0A068WI15</accession>
<dbReference type="Proteomes" id="UP000492820">
    <property type="component" value="Unassembled WGS sequence"/>
</dbReference>
<dbReference type="InterPro" id="IPR043502">
    <property type="entry name" value="DNA/RNA_pol_sf"/>
</dbReference>
<feature type="region of interest" description="Disordered" evidence="1">
    <location>
        <begin position="237"/>
        <end position="296"/>
    </location>
</feature>
<gene>
    <name evidence="3" type="ORF">EgrG_000586600</name>
</gene>
<reference evidence="3 4" key="1">
    <citation type="journal article" date="2013" name="Nature">
        <title>The genomes of four tapeworm species reveal adaptations to parasitism.</title>
        <authorList>
            <person name="Tsai I.J."/>
            <person name="Zarowiecki M."/>
            <person name="Holroyd N."/>
            <person name="Garciarrubio A."/>
            <person name="Sanchez-Flores A."/>
            <person name="Brooks K.L."/>
            <person name="Tracey A."/>
            <person name="Bobes R.J."/>
            <person name="Fragoso G."/>
            <person name="Sciutto E."/>
            <person name="Aslett M."/>
            <person name="Beasley H."/>
            <person name="Bennett H.M."/>
            <person name="Cai J."/>
            <person name="Camicia F."/>
            <person name="Clark R."/>
            <person name="Cucher M."/>
            <person name="De Silva N."/>
            <person name="Day T.A."/>
            <person name="Deplazes P."/>
            <person name="Estrada K."/>
            <person name="Fernandez C."/>
            <person name="Holland P.W."/>
            <person name="Hou J."/>
            <person name="Hu S."/>
            <person name="Huckvale T."/>
            <person name="Hung S.S."/>
            <person name="Kamenetzky L."/>
            <person name="Keane J.A."/>
            <person name="Kiss F."/>
            <person name="Koziol U."/>
            <person name="Lambert O."/>
            <person name="Liu K."/>
            <person name="Luo X."/>
            <person name="Luo Y."/>
            <person name="Macchiaroli N."/>
            <person name="Nichol S."/>
            <person name="Paps J."/>
            <person name="Parkinson J."/>
            <person name="Pouchkina-Stantcheva N."/>
            <person name="Riddiford N."/>
            <person name="Rosenzvit M."/>
            <person name="Salinas G."/>
            <person name="Wasmuth J.D."/>
            <person name="Zamanian M."/>
            <person name="Zheng Y."/>
            <person name="Cai X."/>
            <person name="Soberon X."/>
            <person name="Olson P.D."/>
            <person name="Laclette J.P."/>
            <person name="Brehm K."/>
            <person name="Berriman M."/>
            <person name="Garciarrubio A."/>
            <person name="Bobes R.J."/>
            <person name="Fragoso G."/>
            <person name="Sanchez-Flores A."/>
            <person name="Estrada K."/>
            <person name="Cevallos M.A."/>
            <person name="Morett E."/>
            <person name="Gonzalez V."/>
            <person name="Portillo T."/>
            <person name="Ochoa-Leyva A."/>
            <person name="Jose M.V."/>
            <person name="Sciutto E."/>
            <person name="Landa A."/>
            <person name="Jimenez L."/>
            <person name="Valdes V."/>
            <person name="Carrero J.C."/>
            <person name="Larralde C."/>
            <person name="Morales-Montor J."/>
            <person name="Limon-Lason J."/>
            <person name="Soberon X."/>
            <person name="Laclette J.P."/>
        </authorList>
    </citation>
    <scope>NUCLEOTIDE SEQUENCE [LARGE SCALE GENOMIC DNA]</scope>
</reference>
<dbReference type="EMBL" id="LK028578">
    <property type="protein sequence ID" value="CDS18116.1"/>
    <property type="molecule type" value="Genomic_DNA"/>
</dbReference>
<dbReference type="AlphaFoldDB" id="A0A068WI15"/>
<name>A0A068WI15_ECHGR</name>
<dbReference type="WBParaSite" id="EgrG_000586600">
    <property type="protein sequence ID" value="EgrG_000586600"/>
    <property type="gene ID" value="EgrG_000586600"/>
</dbReference>
<dbReference type="Pfam" id="PF18996">
    <property type="entry name" value="DUF5726"/>
    <property type="match status" value="1"/>
</dbReference>
<evidence type="ECO:0000259" key="2">
    <source>
        <dbReference type="Pfam" id="PF18996"/>
    </source>
</evidence>
<organism evidence="3">
    <name type="scientific">Echinococcus granulosus</name>
    <name type="common">Hydatid tapeworm</name>
    <dbReference type="NCBI Taxonomy" id="6210"/>
    <lineage>
        <taxon>Eukaryota</taxon>
        <taxon>Metazoa</taxon>
        <taxon>Spiralia</taxon>
        <taxon>Lophotrochozoa</taxon>
        <taxon>Platyhelminthes</taxon>
        <taxon>Cestoda</taxon>
        <taxon>Eucestoda</taxon>
        <taxon>Cyclophyllidea</taxon>
        <taxon>Taeniidae</taxon>
        <taxon>Echinococcus</taxon>
        <taxon>Echinococcus granulosus group</taxon>
    </lineage>
</organism>
<dbReference type="InterPro" id="IPR043784">
    <property type="entry name" value="DUF5726"/>
</dbReference>
<dbReference type="SUPFAM" id="SSF56672">
    <property type="entry name" value="DNA/RNA polymerases"/>
    <property type="match status" value="1"/>
</dbReference>
<feature type="domain" description="DUF5726" evidence="2">
    <location>
        <begin position="1"/>
        <end position="89"/>
    </location>
</feature>
<proteinExistence type="predicted"/>
<reference evidence="3" key="2">
    <citation type="submission" date="2014-06" db="EMBL/GenBank/DDBJ databases">
        <authorList>
            <person name="Aslett M."/>
        </authorList>
    </citation>
    <scope>NUCLEOTIDE SEQUENCE</scope>
</reference>
<evidence type="ECO:0000313" key="3">
    <source>
        <dbReference type="EMBL" id="CDS18116.1"/>
    </source>
</evidence>
<sequence length="296" mass="33016">MNFTVCIKTAKFNLHLHPQCQRTAPILHALLHDLLLATVDAGITHDTDVNHCCHTLAQLVFDWVKSILARDFFHRFHEADEDDEEYAKNPQHLEEGAFSGCPPNKVANWVTVLSRHEVRPSAMVEEICNIKTNSLSQLVMLATPKSTSIWQKEPFPPTTSPRFVKGFTKIASSLHELTEKQAKKKMRWEKEYDETFEEQKQTLCLTPILALPNCESDAPPSILHTDVGDAAVGDVLSQGDKKAGNTSSPTRGPDSVNNATEKDKATEETAYGSNFVLEEQSASRKPKNGSMFNPHP</sequence>
<evidence type="ECO:0000256" key="1">
    <source>
        <dbReference type="SAM" id="MobiDB-lite"/>
    </source>
</evidence>
<dbReference type="Gene3D" id="3.30.70.270">
    <property type="match status" value="1"/>
</dbReference>
<dbReference type="InterPro" id="IPR043128">
    <property type="entry name" value="Rev_trsase/Diguanyl_cyclase"/>
</dbReference>
<feature type="compositionally biased region" description="Polar residues" evidence="1">
    <location>
        <begin position="244"/>
        <end position="259"/>
    </location>
</feature>
<evidence type="ECO:0000313" key="5">
    <source>
        <dbReference type="WBParaSite" id="EgrG_000586600"/>
    </source>
</evidence>
<protein>
    <submittedName>
        <fullName evidence="3 5">Retrotransposon protein, Ty3 gypsy</fullName>
    </submittedName>
</protein>